<dbReference type="OrthoDB" id="9773738at2"/>
<organism evidence="7 8">
    <name type="scientific">Acuticoccus sediminis</name>
    <dbReference type="NCBI Taxonomy" id="2184697"/>
    <lineage>
        <taxon>Bacteria</taxon>
        <taxon>Pseudomonadati</taxon>
        <taxon>Pseudomonadota</taxon>
        <taxon>Alphaproteobacteria</taxon>
        <taxon>Hyphomicrobiales</taxon>
        <taxon>Amorphaceae</taxon>
        <taxon>Acuticoccus</taxon>
    </lineage>
</organism>
<keyword evidence="8" id="KW-1185">Reference proteome</keyword>
<gene>
    <name evidence="7" type="ORF">DLJ53_29340</name>
</gene>
<comment type="caution">
    <text evidence="7">The sequence shown here is derived from an EMBL/GenBank/DDBJ whole genome shotgun (WGS) entry which is preliminary data.</text>
</comment>
<dbReference type="InterPro" id="IPR001279">
    <property type="entry name" value="Metallo-B-lactamas"/>
</dbReference>
<dbReference type="PANTHER" id="PTHR42978">
    <property type="entry name" value="QUORUM-QUENCHING LACTONASE YTNP-RELATED-RELATED"/>
    <property type="match status" value="1"/>
</dbReference>
<dbReference type="GO" id="GO:0046872">
    <property type="term" value="F:metal ion binding"/>
    <property type="evidence" value="ECO:0007669"/>
    <property type="project" value="UniProtKB-KW"/>
</dbReference>
<dbReference type="PANTHER" id="PTHR42978:SF6">
    <property type="entry name" value="QUORUM-QUENCHING LACTONASE YTNP-RELATED"/>
    <property type="match status" value="1"/>
</dbReference>
<protein>
    <submittedName>
        <fullName evidence="7">MBL fold metallo-hydrolase</fullName>
    </submittedName>
</protein>
<proteinExistence type="inferred from homology"/>
<dbReference type="Proteomes" id="UP000249590">
    <property type="component" value="Unassembled WGS sequence"/>
</dbReference>
<evidence type="ECO:0000256" key="2">
    <source>
        <dbReference type="ARBA" id="ARBA00022723"/>
    </source>
</evidence>
<name>A0A8B2NJA3_9HYPH</name>
<evidence type="ECO:0000313" key="7">
    <source>
        <dbReference type="EMBL" id="RAH97310.1"/>
    </source>
</evidence>
<reference evidence="7 8" key="1">
    <citation type="submission" date="2018-05" db="EMBL/GenBank/DDBJ databases">
        <title>Acuticoccus sediminis sp. nov., isolated from deep-sea sediment of Indian Ocean.</title>
        <authorList>
            <person name="Liu X."/>
            <person name="Lai Q."/>
            <person name="Du Y."/>
            <person name="Sun F."/>
            <person name="Zhang X."/>
            <person name="Wang S."/>
            <person name="Shao Z."/>
        </authorList>
    </citation>
    <scope>NUCLEOTIDE SEQUENCE [LARGE SCALE GENOMIC DNA]</scope>
    <source>
        <strain evidence="7 8">PTG4-2</strain>
    </source>
</reference>
<feature type="region of interest" description="Disordered" evidence="5">
    <location>
        <begin position="277"/>
        <end position="298"/>
    </location>
</feature>
<comment type="similarity">
    <text evidence="1">Belongs to the metallo-beta-lactamase superfamily.</text>
</comment>
<dbReference type="RefSeq" id="WP_111351819.1">
    <property type="nucleotide sequence ID" value="NZ_QHHQ01000009.1"/>
</dbReference>
<feature type="domain" description="Metallo-beta-lactamase" evidence="6">
    <location>
        <begin position="53"/>
        <end position="256"/>
    </location>
</feature>
<dbReference type="InterPro" id="IPR051013">
    <property type="entry name" value="MBL_superfamily_lactonases"/>
</dbReference>
<dbReference type="GO" id="GO:0016787">
    <property type="term" value="F:hydrolase activity"/>
    <property type="evidence" value="ECO:0007669"/>
    <property type="project" value="UniProtKB-KW"/>
</dbReference>
<dbReference type="Pfam" id="PF00753">
    <property type="entry name" value="Lactamase_B"/>
    <property type="match status" value="1"/>
</dbReference>
<sequence>MPPLDLGRITVHPLIDAVPDPVAVTWSFPAVDAAEWASVTLPGLDPAGRFQPSLGAFLVTIGATRVLCDAGIGRGPNAYLGGLEGRLPPLLAAAGLTTDDVDAVVFTHLHMDHVGWASDGGAPVFGRARYFVPAADAAFFAAGAPGMGAHHAEAFEASIRPLIAAGRVTPLAGGAEILPGVSYRATPGHTPGHQAILFTADGRTLAVCGDVFHAPAQVERPDWSHRADHDAARARISRRAFIDAAAREGWILAAGHFRDGLQFGRIAAGPDRALWRPLATDGHDGGPAARAADLTTGG</sequence>
<keyword evidence="3 7" id="KW-0378">Hydrolase</keyword>
<evidence type="ECO:0000256" key="3">
    <source>
        <dbReference type="ARBA" id="ARBA00022801"/>
    </source>
</evidence>
<dbReference type="AlphaFoldDB" id="A0A8B2NJA3"/>
<keyword evidence="4" id="KW-0862">Zinc</keyword>
<evidence type="ECO:0000256" key="1">
    <source>
        <dbReference type="ARBA" id="ARBA00007749"/>
    </source>
</evidence>
<dbReference type="EMBL" id="QHHQ01000009">
    <property type="protein sequence ID" value="RAH97310.1"/>
    <property type="molecule type" value="Genomic_DNA"/>
</dbReference>
<keyword evidence="2" id="KW-0479">Metal-binding</keyword>
<evidence type="ECO:0000256" key="4">
    <source>
        <dbReference type="ARBA" id="ARBA00022833"/>
    </source>
</evidence>
<dbReference type="SUPFAM" id="SSF56281">
    <property type="entry name" value="Metallo-hydrolase/oxidoreductase"/>
    <property type="match status" value="1"/>
</dbReference>
<dbReference type="InterPro" id="IPR036866">
    <property type="entry name" value="RibonucZ/Hydroxyglut_hydro"/>
</dbReference>
<accession>A0A8B2NJA3</accession>
<evidence type="ECO:0000259" key="6">
    <source>
        <dbReference type="SMART" id="SM00849"/>
    </source>
</evidence>
<dbReference type="Gene3D" id="3.60.15.10">
    <property type="entry name" value="Ribonuclease Z/Hydroxyacylglutathione hydrolase-like"/>
    <property type="match status" value="1"/>
</dbReference>
<evidence type="ECO:0000313" key="8">
    <source>
        <dbReference type="Proteomes" id="UP000249590"/>
    </source>
</evidence>
<dbReference type="SMART" id="SM00849">
    <property type="entry name" value="Lactamase_B"/>
    <property type="match status" value="1"/>
</dbReference>
<evidence type="ECO:0000256" key="5">
    <source>
        <dbReference type="SAM" id="MobiDB-lite"/>
    </source>
</evidence>